<dbReference type="PANTHER" id="PTHR28259">
    <property type="entry name" value="FLUORIDE EXPORT PROTEIN 1-RELATED"/>
    <property type="match status" value="1"/>
</dbReference>
<organism evidence="11 12">
    <name type="scientific">Cellulomonas hominis</name>
    <dbReference type="NCBI Taxonomy" id="156981"/>
    <lineage>
        <taxon>Bacteria</taxon>
        <taxon>Bacillati</taxon>
        <taxon>Actinomycetota</taxon>
        <taxon>Actinomycetes</taxon>
        <taxon>Micrococcales</taxon>
        <taxon>Cellulomonadaceae</taxon>
        <taxon>Cellulomonas</taxon>
    </lineage>
</organism>
<comment type="activity regulation">
    <text evidence="10">Na(+) is not transported, but it plays an essential structural role and its presence is essential for fluoride channel function.</text>
</comment>
<keyword evidence="10" id="KW-0479">Metal-binding</keyword>
<dbReference type="InterPro" id="IPR003691">
    <property type="entry name" value="FluC"/>
</dbReference>
<feature type="transmembrane region" description="Helical" evidence="10">
    <location>
        <begin position="110"/>
        <end position="137"/>
    </location>
</feature>
<dbReference type="GO" id="GO:0062054">
    <property type="term" value="F:fluoride channel activity"/>
    <property type="evidence" value="ECO:0007669"/>
    <property type="project" value="UniProtKB-UniRule"/>
</dbReference>
<comment type="function">
    <text evidence="9 10">Fluoride-specific ion channel. Important for reducing fluoride concentration in the cell, thus reducing its toxicity.</text>
</comment>
<keyword evidence="10" id="KW-0813">Transport</keyword>
<feature type="transmembrane region" description="Helical" evidence="10">
    <location>
        <begin position="44"/>
        <end position="64"/>
    </location>
</feature>
<comment type="catalytic activity">
    <reaction evidence="8">
        <text>fluoride(in) = fluoride(out)</text>
        <dbReference type="Rhea" id="RHEA:76159"/>
        <dbReference type="ChEBI" id="CHEBI:17051"/>
    </reaction>
    <physiologicalReaction direction="left-to-right" evidence="8">
        <dbReference type="Rhea" id="RHEA:76160"/>
    </physiologicalReaction>
</comment>
<gene>
    <name evidence="10" type="primary">fluC</name>
    <name evidence="10" type="synonym">crcB</name>
    <name evidence="11" type="ORF">FA014_09245</name>
</gene>
<evidence type="ECO:0000256" key="6">
    <source>
        <dbReference type="ARBA" id="ARBA00023303"/>
    </source>
</evidence>
<sequence length="147" mass="14348">MPAPRPAHHRAGLALLVAAGGAVGSLGRYGLAQALPPQQGWPVGTLTANLTGAFLLGVLLEVLGRRGAETPGVQRVRLALGTGVLGGYTTFSSLALEVERLLASGAVGTALAYAAASLVGGTLCAAAGVAAVSVAAGRGTRRAAGAR</sequence>
<keyword evidence="6 10" id="KW-0407">Ion channel</keyword>
<feature type="transmembrane region" description="Helical" evidence="10">
    <location>
        <begin position="76"/>
        <end position="98"/>
    </location>
</feature>
<evidence type="ECO:0000256" key="4">
    <source>
        <dbReference type="ARBA" id="ARBA00022989"/>
    </source>
</evidence>
<dbReference type="PANTHER" id="PTHR28259:SF1">
    <property type="entry name" value="FLUORIDE EXPORT PROTEIN 1-RELATED"/>
    <property type="match status" value="1"/>
</dbReference>
<feature type="binding site" evidence="10">
    <location>
        <position position="89"/>
    </location>
    <ligand>
        <name>Na(+)</name>
        <dbReference type="ChEBI" id="CHEBI:29101"/>
        <note>structural</note>
    </ligand>
</feature>
<dbReference type="AlphaFoldDB" id="A0A7Z8NS67"/>
<dbReference type="GO" id="GO:0140114">
    <property type="term" value="P:cellular detoxification of fluoride"/>
    <property type="evidence" value="ECO:0007669"/>
    <property type="project" value="UniProtKB-UniRule"/>
</dbReference>
<keyword evidence="5 10" id="KW-0472">Membrane</keyword>
<comment type="similarity">
    <text evidence="7 10">Belongs to the fluoride channel Fluc/FEX (TC 1.A.43) family.</text>
</comment>
<keyword evidence="10" id="KW-0915">Sodium</keyword>
<feature type="binding site" evidence="10">
    <location>
        <position position="86"/>
    </location>
    <ligand>
        <name>Na(+)</name>
        <dbReference type="ChEBI" id="CHEBI:29101"/>
        <note>structural</note>
    </ligand>
</feature>
<keyword evidence="10" id="KW-0406">Ion transport</keyword>
<keyword evidence="2 10" id="KW-1003">Cell membrane</keyword>
<comment type="subcellular location">
    <subcellularLocation>
        <location evidence="1 10">Cell membrane</location>
        <topology evidence="1 10">Multi-pass membrane protein</topology>
    </subcellularLocation>
</comment>
<evidence type="ECO:0000256" key="3">
    <source>
        <dbReference type="ARBA" id="ARBA00022692"/>
    </source>
</evidence>
<comment type="caution">
    <text evidence="11">The sequence shown here is derived from an EMBL/GenBank/DDBJ whole genome shotgun (WGS) entry which is preliminary data.</text>
</comment>
<evidence type="ECO:0000256" key="7">
    <source>
        <dbReference type="ARBA" id="ARBA00035120"/>
    </source>
</evidence>
<dbReference type="HAMAP" id="MF_00454">
    <property type="entry name" value="FluC"/>
    <property type="match status" value="1"/>
</dbReference>
<evidence type="ECO:0000256" key="10">
    <source>
        <dbReference type="HAMAP-Rule" id="MF_00454"/>
    </source>
</evidence>
<reference evidence="11 12" key="1">
    <citation type="submission" date="2019-05" db="EMBL/GenBank/DDBJ databases">
        <title>Genome sequence of Cellulomonas hominis strain CS1.</title>
        <authorList>
            <person name="Belmont J."/>
            <person name="Maclea K.S."/>
        </authorList>
    </citation>
    <scope>NUCLEOTIDE SEQUENCE [LARGE SCALE GENOMIC DNA]</scope>
    <source>
        <strain evidence="11 12">CS1</strain>
    </source>
</reference>
<evidence type="ECO:0000256" key="5">
    <source>
        <dbReference type="ARBA" id="ARBA00023136"/>
    </source>
</evidence>
<evidence type="ECO:0000256" key="8">
    <source>
        <dbReference type="ARBA" id="ARBA00035585"/>
    </source>
</evidence>
<evidence type="ECO:0000256" key="1">
    <source>
        <dbReference type="ARBA" id="ARBA00004651"/>
    </source>
</evidence>
<evidence type="ECO:0000256" key="9">
    <source>
        <dbReference type="ARBA" id="ARBA00049940"/>
    </source>
</evidence>
<proteinExistence type="inferred from homology"/>
<dbReference type="Proteomes" id="UP000308121">
    <property type="component" value="Unassembled WGS sequence"/>
</dbReference>
<dbReference type="GO" id="GO:0046872">
    <property type="term" value="F:metal ion binding"/>
    <property type="evidence" value="ECO:0007669"/>
    <property type="project" value="UniProtKB-KW"/>
</dbReference>
<keyword evidence="4 10" id="KW-1133">Transmembrane helix</keyword>
<dbReference type="OrthoDB" id="4408652at2"/>
<evidence type="ECO:0000313" key="11">
    <source>
        <dbReference type="EMBL" id="TKR23826.1"/>
    </source>
</evidence>
<evidence type="ECO:0000313" key="12">
    <source>
        <dbReference type="Proteomes" id="UP000308121"/>
    </source>
</evidence>
<dbReference type="GO" id="GO:0005886">
    <property type="term" value="C:plasma membrane"/>
    <property type="evidence" value="ECO:0007669"/>
    <property type="project" value="UniProtKB-SubCell"/>
</dbReference>
<keyword evidence="3 10" id="KW-0812">Transmembrane</keyword>
<protein>
    <recommendedName>
        <fullName evidence="10">Fluoride-specific ion channel FluC</fullName>
    </recommendedName>
</protein>
<dbReference type="EMBL" id="SZYE01000059">
    <property type="protein sequence ID" value="TKR23826.1"/>
    <property type="molecule type" value="Genomic_DNA"/>
</dbReference>
<name>A0A7Z8NS67_9CELL</name>
<dbReference type="Pfam" id="PF02537">
    <property type="entry name" value="CRCB"/>
    <property type="match status" value="1"/>
</dbReference>
<accession>A0A7Z8NS67</accession>
<evidence type="ECO:0000256" key="2">
    <source>
        <dbReference type="ARBA" id="ARBA00022475"/>
    </source>
</evidence>